<dbReference type="Pfam" id="PF14903">
    <property type="entry name" value="WG_beta_rep"/>
    <property type="match status" value="4"/>
</dbReference>
<name>A0A1T0CMU0_9GAMM</name>
<reference evidence="1 2" key="1">
    <citation type="submission" date="2017-02" db="EMBL/GenBank/DDBJ databases">
        <title>Draft genome sequence of Moraxella pluranimalium CCUG 54913T type strain.</title>
        <authorList>
            <person name="Salva-Serra F."/>
            <person name="Engstrom-Jakobsson H."/>
            <person name="Thorell K."/>
            <person name="Jaen-Luchoro D."/>
            <person name="Gonzales-Siles L."/>
            <person name="Karlsson R."/>
            <person name="Yazdan S."/>
            <person name="Boulund F."/>
            <person name="Johnning A."/>
            <person name="Engstrand L."/>
            <person name="Kristiansson E."/>
            <person name="Moore E."/>
        </authorList>
    </citation>
    <scope>NUCLEOTIDE SEQUENCE [LARGE SCALE GENOMIC DNA]</scope>
    <source>
        <strain evidence="1 2">CCUG 54913</strain>
    </source>
</reference>
<dbReference type="InterPro" id="IPR032774">
    <property type="entry name" value="WG_beta_rep"/>
</dbReference>
<proteinExistence type="predicted"/>
<gene>
    <name evidence="1" type="ORF">B0680_06810</name>
</gene>
<accession>A0A1T0CMU0</accession>
<dbReference type="OrthoDB" id="2485468at2"/>
<dbReference type="RefSeq" id="WP_078254338.1">
    <property type="nucleotide sequence ID" value="NZ_MUYU01000015.1"/>
</dbReference>
<dbReference type="AlphaFoldDB" id="A0A1T0CMU0"/>
<dbReference type="Proteomes" id="UP000189800">
    <property type="component" value="Unassembled WGS sequence"/>
</dbReference>
<dbReference type="PANTHER" id="PTHR37841">
    <property type="entry name" value="GLR2918 PROTEIN"/>
    <property type="match status" value="1"/>
</dbReference>
<protein>
    <recommendedName>
        <fullName evidence="3">WG repeat-containing protein</fullName>
    </recommendedName>
</protein>
<evidence type="ECO:0000313" key="2">
    <source>
        <dbReference type="Proteomes" id="UP000189800"/>
    </source>
</evidence>
<evidence type="ECO:0000313" key="1">
    <source>
        <dbReference type="EMBL" id="OOS23657.1"/>
    </source>
</evidence>
<evidence type="ECO:0008006" key="3">
    <source>
        <dbReference type="Google" id="ProtNLM"/>
    </source>
</evidence>
<keyword evidence="2" id="KW-1185">Reference proteome</keyword>
<organism evidence="1 2">
    <name type="scientific">Moraxella pluranimalium</name>
    <dbReference type="NCBI Taxonomy" id="470453"/>
    <lineage>
        <taxon>Bacteria</taxon>
        <taxon>Pseudomonadati</taxon>
        <taxon>Pseudomonadota</taxon>
        <taxon>Gammaproteobacteria</taxon>
        <taxon>Moraxellales</taxon>
        <taxon>Moraxellaceae</taxon>
        <taxon>Moraxella</taxon>
    </lineage>
</organism>
<dbReference type="PANTHER" id="PTHR37841:SF1">
    <property type="entry name" value="DUF3298 DOMAIN-CONTAINING PROTEIN"/>
    <property type="match status" value="1"/>
</dbReference>
<dbReference type="STRING" id="470453.B0680_06810"/>
<dbReference type="EMBL" id="MUYU01000015">
    <property type="protein sequence ID" value="OOS23657.1"/>
    <property type="molecule type" value="Genomic_DNA"/>
</dbReference>
<sequence>MKFSSILKSFVITSLISIMPTGYAEYSETQNIDRSKCLSGNKNLPTGLVYNYDMTMFDDYGSCNDLFDEFGYAVVKNTITQKVGMVNRQGKTVIAFDYEDVNAFSEGLAAIKQNDKWGYINKNGQIVINPQYDDVGFFSDGMAWVSLNDQVGIIDKHNNIIVPTEYDRVDIPSNGYIAVAKNERLYYYTTEGKKAFEHSFDLPNNIIENINRFSDGMAVVGKVAGYNSNNTAILEYGYVDTTGNLVIDYQFKSPFAFSEGLAGILGNQLDTPIGELHEVYYIDKTGKTVIPADYLAPQFPQTGSYAGMFSNGLAPVGIIPDRYEGDYPIVKYGYIDKTGKLIIDYQFNEAMSFGNLDMNDCYYTVDQISSDTALVVNNGQFQLINRKGKKLATIPEHKILDCVGI</sequence>
<comment type="caution">
    <text evidence="1">The sequence shown here is derived from an EMBL/GenBank/DDBJ whole genome shotgun (WGS) entry which is preliminary data.</text>
</comment>